<keyword evidence="8" id="KW-1185">Reference proteome</keyword>
<dbReference type="PROSITE" id="PS50994">
    <property type="entry name" value="INTEGRASE"/>
    <property type="match status" value="1"/>
</dbReference>
<dbReference type="InterPro" id="IPR039537">
    <property type="entry name" value="Retrotran_Ty1/copia-like"/>
</dbReference>
<organism evidence="7 8">
    <name type="scientific">Brassica campestris</name>
    <name type="common">Field mustard</name>
    <dbReference type="NCBI Taxonomy" id="3711"/>
    <lineage>
        <taxon>Eukaryota</taxon>
        <taxon>Viridiplantae</taxon>
        <taxon>Streptophyta</taxon>
        <taxon>Embryophyta</taxon>
        <taxon>Tracheophyta</taxon>
        <taxon>Spermatophyta</taxon>
        <taxon>Magnoliopsida</taxon>
        <taxon>eudicotyledons</taxon>
        <taxon>Gunneridae</taxon>
        <taxon>Pentapetalae</taxon>
        <taxon>rosids</taxon>
        <taxon>malvids</taxon>
        <taxon>Brassicales</taxon>
        <taxon>Brassicaceae</taxon>
        <taxon>Brassiceae</taxon>
        <taxon>Brassica</taxon>
    </lineage>
</organism>
<dbReference type="InterPro" id="IPR013103">
    <property type="entry name" value="RVT_2"/>
</dbReference>
<dbReference type="GO" id="GO:0046872">
    <property type="term" value="F:metal ion binding"/>
    <property type="evidence" value="ECO:0007669"/>
    <property type="project" value="UniProtKB-KW"/>
</dbReference>
<dbReference type="SUPFAM" id="SSF53098">
    <property type="entry name" value="Ribonuclease H-like"/>
    <property type="match status" value="1"/>
</dbReference>
<dbReference type="HOGENOM" id="CLU_001650_5_0_1"/>
<keyword evidence="3" id="KW-0064">Aspartyl protease</keyword>
<dbReference type="Pfam" id="PF07727">
    <property type="entry name" value="RVT_2"/>
    <property type="match status" value="1"/>
</dbReference>
<dbReference type="OMA" id="HTISANI"/>
<feature type="compositionally biased region" description="Polar residues" evidence="5">
    <location>
        <begin position="595"/>
        <end position="621"/>
    </location>
</feature>
<accession>M4DMN8</accession>
<dbReference type="eggNOG" id="KOG0017">
    <property type="taxonomic scope" value="Eukaryota"/>
</dbReference>
<dbReference type="InterPro" id="IPR001584">
    <property type="entry name" value="Integrase_cat-core"/>
</dbReference>
<reference evidence="7 8" key="1">
    <citation type="journal article" date="2011" name="Nat. Genet.">
        <title>The genome of the mesopolyploid crop species Brassica rapa.</title>
        <authorList>
            <consortium name="Brassica rapa Genome Sequencing Project Consortium"/>
            <person name="Wang X."/>
            <person name="Wang H."/>
            <person name="Wang J."/>
            <person name="Sun R."/>
            <person name="Wu J."/>
            <person name="Liu S."/>
            <person name="Bai Y."/>
            <person name="Mun J.H."/>
            <person name="Bancroft I."/>
            <person name="Cheng F."/>
            <person name="Huang S."/>
            <person name="Li X."/>
            <person name="Hua W."/>
            <person name="Wang J."/>
            <person name="Wang X."/>
            <person name="Freeling M."/>
            <person name="Pires J.C."/>
            <person name="Paterson A.H."/>
            <person name="Chalhoub B."/>
            <person name="Wang B."/>
            <person name="Hayward A."/>
            <person name="Sharpe A.G."/>
            <person name="Park B.S."/>
            <person name="Weisshaar B."/>
            <person name="Liu B."/>
            <person name="Li B."/>
            <person name="Liu B."/>
            <person name="Tong C."/>
            <person name="Song C."/>
            <person name="Duran C."/>
            <person name="Peng C."/>
            <person name="Geng C."/>
            <person name="Koh C."/>
            <person name="Lin C."/>
            <person name="Edwards D."/>
            <person name="Mu D."/>
            <person name="Shen D."/>
            <person name="Soumpourou E."/>
            <person name="Li F."/>
            <person name="Fraser F."/>
            <person name="Conant G."/>
            <person name="Lassalle G."/>
            <person name="King G.J."/>
            <person name="Bonnema G."/>
            <person name="Tang H."/>
            <person name="Wang H."/>
            <person name="Belcram H."/>
            <person name="Zhou H."/>
            <person name="Hirakawa H."/>
            <person name="Abe H."/>
            <person name="Guo H."/>
            <person name="Wang H."/>
            <person name="Jin H."/>
            <person name="Parkin I.A."/>
            <person name="Batley J."/>
            <person name="Kim J.S."/>
            <person name="Just J."/>
            <person name="Li J."/>
            <person name="Xu J."/>
            <person name="Deng J."/>
            <person name="Kim J.A."/>
            <person name="Li J."/>
            <person name="Yu J."/>
            <person name="Meng J."/>
            <person name="Wang J."/>
            <person name="Min J."/>
            <person name="Poulain J."/>
            <person name="Wang J."/>
            <person name="Hatakeyama K."/>
            <person name="Wu K."/>
            <person name="Wang L."/>
            <person name="Fang L."/>
            <person name="Trick M."/>
            <person name="Links M.G."/>
            <person name="Zhao M."/>
            <person name="Jin M."/>
            <person name="Ramchiary N."/>
            <person name="Drou N."/>
            <person name="Berkman P.J."/>
            <person name="Cai Q."/>
            <person name="Huang Q."/>
            <person name="Li R."/>
            <person name="Tabata S."/>
            <person name="Cheng S."/>
            <person name="Zhang S."/>
            <person name="Zhang S."/>
            <person name="Huang S."/>
            <person name="Sato S."/>
            <person name="Sun S."/>
            <person name="Kwon S.J."/>
            <person name="Choi S.R."/>
            <person name="Lee T.H."/>
            <person name="Fan W."/>
            <person name="Zhao X."/>
            <person name="Tan X."/>
            <person name="Xu X."/>
            <person name="Wang Y."/>
            <person name="Qiu Y."/>
            <person name="Yin Y."/>
            <person name="Li Y."/>
            <person name="Du Y."/>
            <person name="Liao Y."/>
            <person name="Lim Y."/>
            <person name="Narusaka Y."/>
            <person name="Wang Y."/>
            <person name="Wang Z."/>
            <person name="Li Z."/>
            <person name="Wang Z."/>
            <person name="Xiong Z."/>
            <person name="Zhang Z."/>
        </authorList>
    </citation>
    <scope>NUCLEOTIDE SEQUENCE [LARGE SCALE GENOMIC DNA]</scope>
    <source>
        <strain evidence="7 8">cv. Chiifu-401-42</strain>
    </source>
</reference>
<dbReference type="Pfam" id="PF00665">
    <property type="entry name" value="rve"/>
    <property type="match status" value="1"/>
</dbReference>
<reference evidence="7" key="3">
    <citation type="submission" date="2023-03" db="UniProtKB">
        <authorList>
            <consortium name="EnsemblPlants"/>
        </authorList>
    </citation>
    <scope>IDENTIFICATION</scope>
    <source>
        <strain evidence="7">cv. Chiifu-401-42</strain>
    </source>
</reference>
<reference evidence="7 8" key="2">
    <citation type="journal article" date="2018" name="Hortic Res">
        <title>Improved Brassica rapa reference genome by single-molecule sequencing and chromosome conformation capture technologies.</title>
        <authorList>
            <person name="Zhang L."/>
            <person name="Cai X."/>
            <person name="Wu J."/>
            <person name="Liu M."/>
            <person name="Grob S."/>
            <person name="Cheng F."/>
            <person name="Liang J."/>
            <person name="Cai C."/>
            <person name="Liu Z."/>
            <person name="Liu B."/>
            <person name="Wang F."/>
            <person name="Li S."/>
            <person name="Liu F."/>
            <person name="Li X."/>
            <person name="Cheng L."/>
            <person name="Yang W."/>
            <person name="Li M.H."/>
            <person name="Grossniklaus U."/>
            <person name="Zheng H."/>
            <person name="Wang X."/>
        </authorList>
    </citation>
    <scope>NUCLEOTIDE SEQUENCE [LARGE SCALE GENOMIC DNA]</scope>
    <source>
        <strain evidence="7 8">cv. Chiifu-401-42</strain>
    </source>
</reference>
<evidence type="ECO:0000313" key="7">
    <source>
        <dbReference type="EnsemblPlants" id="Bra017773.1-P"/>
    </source>
</evidence>
<dbReference type="GO" id="GO:0015074">
    <property type="term" value="P:DNA integration"/>
    <property type="evidence" value="ECO:0007669"/>
    <property type="project" value="InterPro"/>
</dbReference>
<dbReference type="PANTHER" id="PTHR42648:SF26">
    <property type="entry name" value="INTEGRASE CATALYTIC DOMAIN-CONTAINING PROTEIN"/>
    <property type="match status" value="1"/>
</dbReference>
<dbReference type="InterPro" id="IPR054722">
    <property type="entry name" value="PolX-like_BBD"/>
</dbReference>
<dbReference type="GO" id="GO:0006508">
    <property type="term" value="P:proteolysis"/>
    <property type="evidence" value="ECO:0007669"/>
    <property type="project" value="UniProtKB-KW"/>
</dbReference>
<dbReference type="InterPro" id="IPR043502">
    <property type="entry name" value="DNA/RNA_pol_sf"/>
</dbReference>
<evidence type="ECO:0000256" key="3">
    <source>
        <dbReference type="ARBA" id="ARBA00022750"/>
    </source>
</evidence>
<name>M4DMN8_BRACM</name>
<dbReference type="InParanoid" id="M4DMN8"/>
<dbReference type="GO" id="GO:0003676">
    <property type="term" value="F:nucleic acid binding"/>
    <property type="evidence" value="ECO:0007669"/>
    <property type="project" value="InterPro"/>
</dbReference>
<dbReference type="AlphaFoldDB" id="M4DMN8"/>
<dbReference type="Pfam" id="PF22936">
    <property type="entry name" value="Pol_BBD"/>
    <property type="match status" value="1"/>
</dbReference>
<dbReference type="GO" id="GO:0004190">
    <property type="term" value="F:aspartic-type endopeptidase activity"/>
    <property type="evidence" value="ECO:0007669"/>
    <property type="project" value="UniProtKB-KW"/>
</dbReference>
<evidence type="ECO:0000259" key="6">
    <source>
        <dbReference type="PROSITE" id="PS50994"/>
    </source>
</evidence>
<keyword evidence="4" id="KW-0378">Hydrolase</keyword>
<feature type="domain" description="Integrase catalytic" evidence="6">
    <location>
        <begin position="308"/>
        <end position="484"/>
    </location>
</feature>
<dbReference type="InterPro" id="IPR036397">
    <property type="entry name" value="RNaseH_sf"/>
</dbReference>
<dbReference type="STRING" id="51351.M4DMN8"/>
<feature type="region of interest" description="Disordered" evidence="5">
    <location>
        <begin position="595"/>
        <end position="654"/>
    </location>
</feature>
<dbReference type="InterPro" id="IPR012337">
    <property type="entry name" value="RNaseH-like_sf"/>
</dbReference>
<evidence type="ECO:0000256" key="4">
    <source>
        <dbReference type="ARBA" id="ARBA00022801"/>
    </source>
</evidence>
<keyword evidence="1" id="KW-0645">Protease</keyword>
<dbReference type="Gramene" id="Bra017773.1">
    <property type="protein sequence ID" value="Bra017773.1-P"/>
    <property type="gene ID" value="Bra017773"/>
</dbReference>
<evidence type="ECO:0000256" key="5">
    <source>
        <dbReference type="SAM" id="MobiDB-lite"/>
    </source>
</evidence>
<dbReference type="EnsemblPlants" id="Bra017773.1">
    <property type="protein sequence ID" value="Bra017773.1-P"/>
    <property type="gene ID" value="Bra017773"/>
</dbReference>
<evidence type="ECO:0000313" key="8">
    <source>
        <dbReference type="Proteomes" id="UP000011750"/>
    </source>
</evidence>
<dbReference type="CDD" id="cd09272">
    <property type="entry name" value="RNase_HI_RT_Ty1"/>
    <property type="match status" value="1"/>
</dbReference>
<proteinExistence type="predicted"/>
<dbReference type="Pfam" id="PF25597">
    <property type="entry name" value="SH3_retrovirus"/>
    <property type="match status" value="1"/>
</dbReference>
<dbReference type="Gene3D" id="3.30.420.10">
    <property type="entry name" value="Ribonuclease H-like superfamily/Ribonuclease H"/>
    <property type="match status" value="1"/>
</dbReference>
<dbReference type="InterPro" id="IPR057670">
    <property type="entry name" value="SH3_retrovirus"/>
</dbReference>
<dbReference type="Pfam" id="PF13976">
    <property type="entry name" value="gag_pre-integrs"/>
    <property type="match status" value="1"/>
</dbReference>
<sequence length="1193" mass="133840">MAKLTAFEDKVQAYSVSNEVVPHQAFYTDRGGYYGRGRGQHRGGYRGRGYSTQGRGFYQQFGQTGGRSSQNSSSRPTCQICGRFGHSAFKCYKRFDPHFQQTEAPQAMAAIRTSEDVDYEANEWYPDTAATHHITSSAQNLQNAQPYSGSDAVIVGNGDFLPITHVGSIAILGLSGTLPLKDVLVCPQITKSLLSVSKLTDDYACEFTFDSKNVFVKDKKTQLLLSQGSKLEGLYRLENPQFLAFYSSRQQSTSDELWHKRLGHPHQQILQHLSSVKAISVNKVTKFMCEPCQLGKTCKLPFSKSVFQSSNPLERIHCDVWGPAPVTSVQGFRYYVIFIDNFSRFSWLYPLKLKSDVFATFKSFQSLVENQFGRKIQIFQSDGGGEFVNTQFSSHLTTCGIQHFLSCPHTPEQNGMAERKHRHLIELGLSMMFEAKLPQNLWVEALFTANFLSNLLPTAVHHKTVSAFEKLNGIAPQYSALRVLGCACYPNLRPYTHNKFDPRSLLCVFVGYTEKHRGYRCFHPPTGRVYISRHVLFDEQRFPYTDVYQHLLPQPETPLLSAWTKGLQVDVQEQEVSPEAPLSDLVVHGNRNHATTTVQQPTLTSATEGSNSTTSSVNDSLFSDDDFPPLSPANQQTPPEPADNSHSMVTRGKVGVRKPNPRYVLHTVKTVPEEPRTVKAALNHPGWNGAMTDEIDTCHETETWSLVPRPVNVHVIGCGWIFKTKLNADGTVKNLRARLVARGNEQEEGVDFLETYSPVVRTATVRMVLHFATVNKWDLKQLDVKNAFLHGDLLDTVYMKQPPGFVSEELPDHVCLLHKAIYGLKQAPRAWFNKFSSFLLKYGFICSVKDPSLFIYNRDGIIIFLLLYVDDMVLTGNDKSVIAKLLESLGKEFRMKDMGALSYFLGIQVQYTPTGMFLNQEKYATDLLQSAGMLECAPMPTPLPLQIDRVPHQDELFETPSYFRSLAGKLQYLTLTRPDLQFAVNLVCQRMHKPTMADFHLLKRVLRYIKGTITMGLHFYSDSDSSLKAFCDSDWAGCSETRRSTGGFCTMLGTNLISWSAQKQDSVSRSSTEAEYRCLSDTAAELSWIADVLQELGSAPKKPAEVFCDNLSAVHLTANPVLHKKSKHFATHYHYAREQVAKGTLVVHHVSATSQVADIFTKSLPQAAYFSLRFKLGVVPSPTTSLRGAGNQY</sequence>
<dbReference type="PANTHER" id="PTHR42648">
    <property type="entry name" value="TRANSPOSASE, PUTATIVE-RELATED"/>
    <property type="match status" value="1"/>
</dbReference>
<protein>
    <recommendedName>
        <fullName evidence="6">Integrase catalytic domain-containing protein</fullName>
    </recommendedName>
</protein>
<keyword evidence="2" id="KW-0479">Metal-binding</keyword>
<dbReference type="InterPro" id="IPR025724">
    <property type="entry name" value="GAG-pre-integrase_dom"/>
</dbReference>
<dbReference type="SUPFAM" id="SSF56672">
    <property type="entry name" value="DNA/RNA polymerases"/>
    <property type="match status" value="1"/>
</dbReference>
<dbReference type="Proteomes" id="UP000011750">
    <property type="component" value="Chromosome A03"/>
</dbReference>
<evidence type="ECO:0000256" key="1">
    <source>
        <dbReference type="ARBA" id="ARBA00022670"/>
    </source>
</evidence>
<evidence type="ECO:0000256" key="2">
    <source>
        <dbReference type="ARBA" id="ARBA00022723"/>
    </source>
</evidence>